<dbReference type="SUPFAM" id="SSF49299">
    <property type="entry name" value="PKD domain"/>
    <property type="match status" value="1"/>
</dbReference>
<accession>A0ABP9EXH0</accession>
<dbReference type="EMBL" id="BAABJH010000001">
    <property type="protein sequence ID" value="GAA4888049.1"/>
    <property type="molecule type" value="Genomic_DNA"/>
</dbReference>
<reference evidence="2" key="1">
    <citation type="journal article" date="2019" name="Int. J. Syst. Evol. Microbiol.">
        <title>The Global Catalogue of Microorganisms (GCM) 10K type strain sequencing project: providing services to taxonomists for standard genome sequencing and annotation.</title>
        <authorList>
            <consortium name="The Broad Institute Genomics Platform"/>
            <consortium name="The Broad Institute Genome Sequencing Center for Infectious Disease"/>
            <person name="Wu L."/>
            <person name="Ma J."/>
        </authorList>
    </citation>
    <scope>NUCLEOTIDE SEQUENCE [LARGE SCALE GENOMIC DNA]</scope>
    <source>
        <strain evidence="2">JCM 18274</strain>
    </source>
</reference>
<dbReference type="InterPro" id="IPR035986">
    <property type="entry name" value="PKD_dom_sf"/>
</dbReference>
<organism evidence="1 2">
    <name type="scientific">Flaviramulus aquimarinus</name>
    <dbReference type="NCBI Taxonomy" id="1170456"/>
    <lineage>
        <taxon>Bacteria</taxon>
        <taxon>Pseudomonadati</taxon>
        <taxon>Bacteroidota</taxon>
        <taxon>Flavobacteriia</taxon>
        <taxon>Flavobacteriales</taxon>
        <taxon>Flavobacteriaceae</taxon>
        <taxon>Flaviramulus</taxon>
    </lineage>
</organism>
<evidence type="ECO:0000313" key="2">
    <source>
        <dbReference type="Proteomes" id="UP001500433"/>
    </source>
</evidence>
<evidence type="ECO:0008006" key="3">
    <source>
        <dbReference type="Google" id="ProtNLM"/>
    </source>
</evidence>
<dbReference type="Gene3D" id="2.60.40.10">
    <property type="entry name" value="Immunoglobulins"/>
    <property type="match status" value="1"/>
</dbReference>
<proteinExistence type="predicted"/>
<evidence type="ECO:0000313" key="1">
    <source>
        <dbReference type="EMBL" id="GAA4888049.1"/>
    </source>
</evidence>
<gene>
    <name evidence="1" type="ORF">GCM10023311_09900</name>
</gene>
<comment type="caution">
    <text evidence="1">The sequence shown here is derived from an EMBL/GenBank/DDBJ whole genome shotgun (WGS) entry which is preliminary data.</text>
</comment>
<dbReference type="InterPro" id="IPR013783">
    <property type="entry name" value="Ig-like_fold"/>
</dbReference>
<dbReference type="PROSITE" id="PS51257">
    <property type="entry name" value="PROKAR_LIPOPROTEIN"/>
    <property type="match status" value="1"/>
</dbReference>
<sequence length="418" mass="46091">MKTKNIKMKTKILTITLVLTVLLGCEETHTYPDEIVFDSDVSSEQVNIEESAVFTDYSTGVVSRLWTFPGGIPSTSSEQEVEVSFSDLGFVTCTIENTFSDGITETKEILVEVITDVVVIGDQTYVYNETISSGLFLADGSELANPNPDSVNNSENCVASGPSNWSQIQYFPTYIPESCDKIFFSIYNPDNVGPGQIQFEYTSDPGVWQWGGNLEYNIDAVTGWVEYSLDMSSHLDNEINKIIFMPAGSSSSIIYADNIYFGKESVIPSPEPSLAVYDEEIASSIFFGDGSEVANPNSDCINNSEKCAASGPSTWSQIQFFPIYTPVNEDKIFFSINNPDNVGPGQIQFEYTSDPGVWQWGGNLEYDVDALTSWVEYSLDMSSHLGNEINKIIFIPAGNSSSIVYVDNIYFGPRSVLP</sequence>
<protein>
    <recommendedName>
        <fullName evidence="3">PKD domain-containing protein</fullName>
    </recommendedName>
</protein>
<dbReference type="Proteomes" id="UP001500433">
    <property type="component" value="Unassembled WGS sequence"/>
</dbReference>
<keyword evidence="2" id="KW-1185">Reference proteome</keyword>
<name>A0ABP9EXH0_9FLAO</name>